<evidence type="ECO:0000256" key="1">
    <source>
        <dbReference type="SAM" id="MobiDB-lite"/>
    </source>
</evidence>
<dbReference type="EMBL" id="CP017146">
    <property type="protein sequence ID" value="QHO68364.1"/>
    <property type="molecule type" value="Genomic_DNA"/>
</dbReference>
<organism evidence="3 4">
    <name type="scientific">Marisediminicola antarctica</name>
    <dbReference type="NCBI Taxonomy" id="674079"/>
    <lineage>
        <taxon>Bacteria</taxon>
        <taxon>Bacillati</taxon>
        <taxon>Actinomycetota</taxon>
        <taxon>Actinomycetes</taxon>
        <taxon>Micrococcales</taxon>
        <taxon>Microbacteriaceae</taxon>
        <taxon>Marisediminicola</taxon>
    </lineage>
</organism>
<dbReference type="Proteomes" id="UP000464507">
    <property type="component" value="Chromosome"/>
</dbReference>
<keyword evidence="2" id="KW-1133">Transmembrane helix</keyword>
<feature type="transmembrane region" description="Helical" evidence="2">
    <location>
        <begin position="48"/>
        <end position="70"/>
    </location>
</feature>
<name>A0A7L5AG20_9MICO</name>
<keyword evidence="2" id="KW-0472">Membrane</keyword>
<reference evidence="3 4" key="1">
    <citation type="submission" date="2016-09" db="EMBL/GenBank/DDBJ databases">
        <title>Complete genome sequence of microbes from the polar regions.</title>
        <authorList>
            <person name="Liao L."/>
            <person name="Chen B."/>
        </authorList>
    </citation>
    <scope>NUCLEOTIDE SEQUENCE [LARGE SCALE GENOMIC DNA]</scope>
    <source>
        <strain evidence="3 4">ZS314</strain>
    </source>
</reference>
<evidence type="ECO:0008006" key="5">
    <source>
        <dbReference type="Google" id="ProtNLM"/>
    </source>
</evidence>
<protein>
    <recommendedName>
        <fullName evidence="5">DUF3105 domain-containing protein</fullName>
    </recommendedName>
</protein>
<proteinExistence type="predicted"/>
<gene>
    <name evidence="3" type="ORF">BHD05_00615</name>
</gene>
<dbReference type="Pfam" id="PF11303">
    <property type="entry name" value="DUF3105"/>
    <property type="match status" value="1"/>
</dbReference>
<evidence type="ECO:0000313" key="3">
    <source>
        <dbReference type="EMBL" id="QHO68364.1"/>
    </source>
</evidence>
<feature type="region of interest" description="Disordered" evidence="1">
    <location>
        <begin position="1"/>
        <end position="39"/>
    </location>
</feature>
<dbReference type="KEGG" id="mant:BHD05_00615"/>
<dbReference type="OrthoDB" id="164831at2"/>
<evidence type="ECO:0000256" key="2">
    <source>
        <dbReference type="SAM" id="Phobius"/>
    </source>
</evidence>
<dbReference type="AlphaFoldDB" id="A0A7L5AG20"/>
<evidence type="ECO:0000313" key="4">
    <source>
        <dbReference type="Proteomes" id="UP000464507"/>
    </source>
</evidence>
<dbReference type="RefSeq" id="WP_161884721.1">
    <property type="nucleotide sequence ID" value="NZ_CP017146.1"/>
</dbReference>
<feature type="compositionally biased region" description="Basic and acidic residues" evidence="1">
    <location>
        <begin position="15"/>
        <end position="39"/>
    </location>
</feature>
<accession>A0A7L5AG20</accession>
<sequence length="233" mass="24843">MPPRDSTSQPIPPAARKELTVKQQRDARRAEKVAALKKKQATEKRNRAIAISLGSIAAVAVVGLVIGAVVTNSTPRVEPDDITIQGLQSYPEIAGQTFNHVAEPVEYEQSPAVGGEHAGAWLNCGIYTEPVPTENVVHSLEHGAVWVAYNPDDIAGDDLEALRDAVPDTYSVLAPFPGLQAPIVVSAWSEQVELDDVEDERLQQFVDKFWQGGSAPELGSACTGAIDGAGKIS</sequence>
<keyword evidence="2" id="KW-0812">Transmembrane</keyword>
<keyword evidence="4" id="KW-1185">Reference proteome</keyword>
<dbReference type="InterPro" id="IPR021454">
    <property type="entry name" value="DUF3105"/>
</dbReference>